<accession>A0A6U3FL71</accession>
<evidence type="ECO:0000313" key="1">
    <source>
        <dbReference type="EMBL" id="CAD8704399.1"/>
    </source>
</evidence>
<dbReference type="EMBL" id="HBFC01012162">
    <property type="protein sequence ID" value="CAD8704399.1"/>
    <property type="molecule type" value="Transcribed_RNA"/>
</dbReference>
<proteinExistence type="predicted"/>
<gene>
    <name evidence="1" type="ORF">MANT1106_LOCUS7081</name>
    <name evidence="2" type="ORF">MANT1106_LOCUS7082</name>
</gene>
<evidence type="ECO:0000313" key="2">
    <source>
        <dbReference type="EMBL" id="CAD8704400.1"/>
    </source>
</evidence>
<reference evidence="2" key="1">
    <citation type="submission" date="2021-01" db="EMBL/GenBank/DDBJ databases">
        <authorList>
            <person name="Corre E."/>
            <person name="Pelletier E."/>
            <person name="Niang G."/>
            <person name="Scheremetjew M."/>
            <person name="Finn R."/>
            <person name="Kale V."/>
            <person name="Holt S."/>
            <person name="Cochrane G."/>
            <person name="Meng A."/>
            <person name="Brown T."/>
            <person name="Cohen L."/>
        </authorList>
    </citation>
    <scope>NUCLEOTIDE SEQUENCE</scope>
    <source>
        <strain evidence="2">SL-175</strain>
    </source>
</reference>
<dbReference type="EMBL" id="HBFC01012163">
    <property type="protein sequence ID" value="CAD8704400.1"/>
    <property type="molecule type" value="Transcribed_RNA"/>
</dbReference>
<organism evidence="2">
    <name type="scientific">Mantoniella antarctica</name>
    <dbReference type="NCBI Taxonomy" id="81844"/>
    <lineage>
        <taxon>Eukaryota</taxon>
        <taxon>Viridiplantae</taxon>
        <taxon>Chlorophyta</taxon>
        <taxon>Mamiellophyceae</taxon>
        <taxon>Mamiellales</taxon>
        <taxon>Mamiellaceae</taxon>
        <taxon>Mantoniella</taxon>
    </lineage>
</organism>
<protein>
    <submittedName>
        <fullName evidence="2">Uncharacterized protein</fullName>
    </submittedName>
</protein>
<name>A0A6U3FL71_9CHLO</name>
<dbReference type="AlphaFoldDB" id="A0A6U3FL71"/>
<sequence>MTLSLAQQMLRRALSLRCEAVKAFQGAEGAGVTMIAFPKRVKNLMKKAAAATRYEETRAEEYVTANKDLASLARHKGWAPAELGLDAHRAPRKFKRSNWEHALIVSHKHEDNGGKLAF</sequence>